<dbReference type="InterPro" id="IPR023393">
    <property type="entry name" value="START-like_dom_sf"/>
</dbReference>
<dbReference type="SUPFAM" id="SSF55961">
    <property type="entry name" value="Bet v1-like"/>
    <property type="match status" value="1"/>
</dbReference>
<reference evidence="2" key="1">
    <citation type="submission" date="2016-10" db="EMBL/GenBank/DDBJ databases">
        <authorList>
            <person name="Varghese N."/>
            <person name="Submissions S."/>
        </authorList>
    </citation>
    <scope>NUCLEOTIDE SEQUENCE [LARGE SCALE GENOMIC DNA]</scope>
    <source>
        <strain evidence="2">DSM 44208</strain>
    </source>
</reference>
<dbReference type="InterPro" id="IPR019587">
    <property type="entry name" value="Polyketide_cyclase/dehydratase"/>
</dbReference>
<keyword evidence="2" id="KW-1185">Reference proteome</keyword>
<dbReference type="RefSeq" id="WP_169063820.1">
    <property type="nucleotide sequence ID" value="NZ_FOWQ01000001.1"/>
</dbReference>
<dbReference type="PANTHER" id="PTHR39332:SF7">
    <property type="entry name" value="SRPBCC FAMILY PROTEIN"/>
    <property type="match status" value="1"/>
</dbReference>
<evidence type="ECO:0000313" key="2">
    <source>
        <dbReference type="Proteomes" id="UP000198857"/>
    </source>
</evidence>
<evidence type="ECO:0000313" key="1">
    <source>
        <dbReference type="EMBL" id="SFO78494.1"/>
    </source>
</evidence>
<dbReference type="STRING" id="1523247.SAMN05660464_1175"/>
<protein>
    <submittedName>
        <fullName evidence="1">Polyketide cyclase / dehydrase and lipid transport</fullName>
    </submittedName>
</protein>
<proteinExistence type="predicted"/>
<dbReference type="AlphaFoldDB" id="A0A1I5K099"/>
<dbReference type="PANTHER" id="PTHR39332">
    <property type="entry name" value="BLL4707 PROTEIN"/>
    <property type="match status" value="1"/>
</dbReference>
<sequence>MPRSYTSSVIGADPDTVWGFLRDFDRTPDYVDAVARSEILDGKPADQVGCERKLTLTDGSLVRERLVALSDLDRSYTYHLLEGPFPFTRYYSTIRVSPVTQGGASFVEWWSTYDCEPEDERAVDDLLAGTLYGGGLAAVAARLG</sequence>
<dbReference type="Proteomes" id="UP000198857">
    <property type="component" value="Unassembled WGS sequence"/>
</dbReference>
<gene>
    <name evidence="1" type="ORF">SAMN05660464_1175</name>
</gene>
<dbReference type="EMBL" id="FOWQ01000001">
    <property type="protein sequence ID" value="SFO78494.1"/>
    <property type="molecule type" value="Genomic_DNA"/>
</dbReference>
<organism evidence="1 2">
    <name type="scientific">Geodermatophilus dictyosporus</name>
    <dbReference type="NCBI Taxonomy" id="1523247"/>
    <lineage>
        <taxon>Bacteria</taxon>
        <taxon>Bacillati</taxon>
        <taxon>Actinomycetota</taxon>
        <taxon>Actinomycetes</taxon>
        <taxon>Geodermatophilales</taxon>
        <taxon>Geodermatophilaceae</taxon>
        <taxon>Geodermatophilus</taxon>
    </lineage>
</organism>
<name>A0A1I5K099_9ACTN</name>
<dbReference type="Pfam" id="PF10604">
    <property type="entry name" value="Polyketide_cyc2"/>
    <property type="match status" value="1"/>
</dbReference>
<dbReference type="Gene3D" id="3.30.530.20">
    <property type="match status" value="1"/>
</dbReference>
<accession>A0A1I5K099</accession>
<dbReference type="CDD" id="cd07821">
    <property type="entry name" value="PYR_PYL_RCAR_like"/>
    <property type="match status" value="1"/>
</dbReference>